<accession>A0A0F9RWP0</accession>
<reference evidence="1" key="1">
    <citation type="journal article" date="2015" name="Nature">
        <title>Complex archaea that bridge the gap between prokaryotes and eukaryotes.</title>
        <authorList>
            <person name="Spang A."/>
            <person name="Saw J.H."/>
            <person name="Jorgensen S.L."/>
            <person name="Zaremba-Niedzwiedzka K."/>
            <person name="Martijn J."/>
            <person name="Lind A.E."/>
            <person name="van Eijk R."/>
            <person name="Schleper C."/>
            <person name="Guy L."/>
            <person name="Ettema T.J."/>
        </authorList>
    </citation>
    <scope>NUCLEOTIDE SEQUENCE</scope>
</reference>
<name>A0A0F9RWP0_9ZZZZ</name>
<protein>
    <submittedName>
        <fullName evidence="1">Uncharacterized protein</fullName>
    </submittedName>
</protein>
<comment type="caution">
    <text evidence="1">The sequence shown here is derived from an EMBL/GenBank/DDBJ whole genome shotgun (WGS) entry which is preliminary data.</text>
</comment>
<gene>
    <name evidence="1" type="ORF">LCGC14_0593350</name>
</gene>
<sequence length="73" mass="8422">MRRWQDRTDVRDFAYGDIDITTGMKTYRWSIRVYKNDGTPKGQTTVTAVDRSSAESQASALTHNGEYFIVTRE</sequence>
<evidence type="ECO:0000313" key="1">
    <source>
        <dbReference type="EMBL" id="KKN54357.1"/>
    </source>
</evidence>
<proteinExistence type="predicted"/>
<organism evidence="1">
    <name type="scientific">marine sediment metagenome</name>
    <dbReference type="NCBI Taxonomy" id="412755"/>
    <lineage>
        <taxon>unclassified sequences</taxon>
        <taxon>metagenomes</taxon>
        <taxon>ecological metagenomes</taxon>
    </lineage>
</organism>
<dbReference type="EMBL" id="LAZR01000932">
    <property type="protein sequence ID" value="KKN54357.1"/>
    <property type="molecule type" value="Genomic_DNA"/>
</dbReference>
<dbReference type="AlphaFoldDB" id="A0A0F9RWP0"/>